<evidence type="ECO:0000313" key="1">
    <source>
        <dbReference type="EMBL" id="ATG48472.1"/>
    </source>
</evidence>
<sequence length="145" mass="15567">MKTVGEQMNHLIRRMAKRGLPAVLWAVGAGGLLITGGVSLTMADEMAQAGDILCRSDLPPSYCETATEAWAKAVAGVEAAPQMELTITEAPLGFSISARLHRDGQPLALRDSAFSVVDRAPQGDDAATRKFFVNLFKEMLSETNF</sequence>
<accession>A0A291GEI4</accession>
<dbReference type="STRING" id="1758178.GCA_001550095_03960"/>
<dbReference type="Proteomes" id="UP000217935">
    <property type="component" value="Chromosome"/>
</dbReference>
<gene>
    <name evidence="1" type="ORF">CEW89_13400</name>
</gene>
<reference evidence="1 2" key="1">
    <citation type="submission" date="2017-06" db="EMBL/GenBank/DDBJ databases">
        <title>Celeribacter sp. TSPH2 complete genome sequence.</title>
        <authorList>
            <person name="Woo J.-H."/>
            <person name="Kim H.-S."/>
        </authorList>
    </citation>
    <scope>NUCLEOTIDE SEQUENCE [LARGE SCALE GENOMIC DNA]</scope>
    <source>
        <strain evidence="1 2">TSPH2</strain>
    </source>
</reference>
<keyword evidence="2" id="KW-1185">Reference proteome</keyword>
<dbReference type="AlphaFoldDB" id="A0A291GEI4"/>
<dbReference type="KEGG" id="ceh:CEW89_13400"/>
<organism evidence="1 2">
    <name type="scientific">Celeribacter ethanolicus</name>
    <dbReference type="NCBI Taxonomy" id="1758178"/>
    <lineage>
        <taxon>Bacteria</taxon>
        <taxon>Pseudomonadati</taxon>
        <taxon>Pseudomonadota</taxon>
        <taxon>Alphaproteobacteria</taxon>
        <taxon>Rhodobacterales</taxon>
        <taxon>Roseobacteraceae</taxon>
        <taxon>Celeribacter</taxon>
    </lineage>
</organism>
<name>A0A291GEI4_9RHOB</name>
<dbReference type="RefSeq" id="WP_096806225.1">
    <property type="nucleotide sequence ID" value="NZ_CP022196.1"/>
</dbReference>
<dbReference type="EMBL" id="CP022196">
    <property type="protein sequence ID" value="ATG48472.1"/>
    <property type="molecule type" value="Genomic_DNA"/>
</dbReference>
<protein>
    <submittedName>
        <fullName evidence="1">Uncharacterized protein</fullName>
    </submittedName>
</protein>
<proteinExistence type="predicted"/>
<evidence type="ECO:0000313" key="2">
    <source>
        <dbReference type="Proteomes" id="UP000217935"/>
    </source>
</evidence>